<keyword evidence="1" id="KW-0732">Signal</keyword>
<dbReference type="EMBL" id="JBHSLD010000001">
    <property type="protein sequence ID" value="MFC5379476.1"/>
    <property type="molecule type" value="Genomic_DNA"/>
</dbReference>
<evidence type="ECO:0000313" key="2">
    <source>
        <dbReference type="EMBL" id="MFC5379476.1"/>
    </source>
</evidence>
<dbReference type="Proteomes" id="UP001596122">
    <property type="component" value="Unassembled WGS sequence"/>
</dbReference>
<keyword evidence="3" id="KW-1185">Reference proteome</keyword>
<sequence>MHRTVRHSLALTAGAALVAFTPAVASAAPPERPERIHFAFVLPGLVDCGEVALDVAAEGWAQETFRGERLDVHLAYTLTWSNPETGASLGSRGVVNETFDPSGTVTLRGKERGVTVPGYGVVLLSAGRAVLSGGEQLVSAGPKELDETALCAYLT</sequence>
<evidence type="ECO:0000256" key="1">
    <source>
        <dbReference type="SAM" id="SignalP"/>
    </source>
</evidence>
<gene>
    <name evidence="2" type="ORF">ACFPJ6_01600</name>
</gene>
<name>A0ABW0GLY9_9MICO</name>
<feature type="signal peptide" evidence="1">
    <location>
        <begin position="1"/>
        <end position="27"/>
    </location>
</feature>
<dbReference type="RefSeq" id="WP_340266304.1">
    <property type="nucleotide sequence ID" value="NZ_JBBEOG010000001.1"/>
</dbReference>
<organism evidence="2 3">
    <name type="scientific">Aquipuribacter nitratireducens</name>
    <dbReference type="NCBI Taxonomy" id="650104"/>
    <lineage>
        <taxon>Bacteria</taxon>
        <taxon>Bacillati</taxon>
        <taxon>Actinomycetota</taxon>
        <taxon>Actinomycetes</taxon>
        <taxon>Micrococcales</taxon>
        <taxon>Intrasporangiaceae</taxon>
        <taxon>Aquipuribacter</taxon>
    </lineage>
</organism>
<protein>
    <submittedName>
        <fullName evidence="2">Uncharacterized protein</fullName>
    </submittedName>
</protein>
<proteinExistence type="predicted"/>
<feature type="chain" id="PRO_5046713812" evidence="1">
    <location>
        <begin position="28"/>
        <end position="155"/>
    </location>
</feature>
<evidence type="ECO:0000313" key="3">
    <source>
        <dbReference type="Proteomes" id="UP001596122"/>
    </source>
</evidence>
<reference evidence="3" key="1">
    <citation type="journal article" date="2019" name="Int. J. Syst. Evol. Microbiol.">
        <title>The Global Catalogue of Microorganisms (GCM) 10K type strain sequencing project: providing services to taxonomists for standard genome sequencing and annotation.</title>
        <authorList>
            <consortium name="The Broad Institute Genomics Platform"/>
            <consortium name="The Broad Institute Genome Sequencing Center for Infectious Disease"/>
            <person name="Wu L."/>
            <person name="Ma J."/>
        </authorList>
    </citation>
    <scope>NUCLEOTIDE SEQUENCE [LARGE SCALE GENOMIC DNA]</scope>
    <source>
        <strain evidence="3">CCUG 43114</strain>
    </source>
</reference>
<accession>A0ABW0GLY9</accession>
<comment type="caution">
    <text evidence="2">The sequence shown here is derived from an EMBL/GenBank/DDBJ whole genome shotgun (WGS) entry which is preliminary data.</text>
</comment>